<evidence type="ECO:0000313" key="1">
    <source>
        <dbReference type="EMBL" id="NDV36977.1"/>
    </source>
</evidence>
<proteinExistence type="predicted"/>
<dbReference type="AlphaFoldDB" id="A0A6B2LJJ5"/>
<sequence>MSEQELRDLYVYDQPVLGPEGTCSMRKKDPKQFSLAEVYGIPLDDKLQDNPKTKRLQILTNLVKKLQDQAQPNWLGIYRTIDHNGTPTLLKEAYQGEFSRPLFPLTPSWSQISTNSLVGTTGKVRLISNTQTAEGPYYECSNKVKSEFCAPIINKEGTVLGIIDAESWEENFFNPTRIAQILKVCYDISQWELY</sequence>
<organism evidence="1">
    <name type="scientific">Arcella intermedia</name>
    <dbReference type="NCBI Taxonomy" id="1963864"/>
    <lineage>
        <taxon>Eukaryota</taxon>
        <taxon>Amoebozoa</taxon>
        <taxon>Tubulinea</taxon>
        <taxon>Elardia</taxon>
        <taxon>Arcellinida</taxon>
        <taxon>Sphaerothecina</taxon>
        <taxon>Arcellidae</taxon>
        <taxon>Arcella</taxon>
    </lineage>
</organism>
<reference evidence="1" key="1">
    <citation type="journal article" date="2020" name="J. Eukaryot. Microbiol.">
        <title>De novo Sequencing, Assembly and Annotation of the Transcriptome for the Free-Living Testate Amoeba Arcella intermedia.</title>
        <authorList>
            <person name="Ribeiro G.M."/>
            <person name="Porfirio-Sousa A.L."/>
            <person name="Maurer-Alcala X.X."/>
            <person name="Katz L.A."/>
            <person name="Lahr D.J.G."/>
        </authorList>
    </citation>
    <scope>NUCLEOTIDE SEQUENCE</scope>
</reference>
<protein>
    <recommendedName>
        <fullName evidence="2">GAF domain-containing protein</fullName>
    </recommendedName>
</protein>
<name>A0A6B2LJJ5_9EUKA</name>
<dbReference type="EMBL" id="GIBP01008008">
    <property type="protein sequence ID" value="NDV36977.1"/>
    <property type="molecule type" value="Transcribed_RNA"/>
</dbReference>
<accession>A0A6B2LJJ5</accession>
<evidence type="ECO:0008006" key="2">
    <source>
        <dbReference type="Google" id="ProtNLM"/>
    </source>
</evidence>
<dbReference type="SUPFAM" id="SSF55781">
    <property type="entry name" value="GAF domain-like"/>
    <property type="match status" value="1"/>
</dbReference>
<dbReference type="InterPro" id="IPR029016">
    <property type="entry name" value="GAF-like_dom_sf"/>
</dbReference>
<dbReference type="Gene3D" id="3.30.450.40">
    <property type="match status" value="1"/>
</dbReference>